<dbReference type="OrthoDB" id="5855206at2759"/>
<organism evidence="2 3">
    <name type="scientific">Bugula neritina</name>
    <name type="common">Brown bryozoan</name>
    <name type="synonym">Sertularia neritina</name>
    <dbReference type="NCBI Taxonomy" id="10212"/>
    <lineage>
        <taxon>Eukaryota</taxon>
        <taxon>Metazoa</taxon>
        <taxon>Spiralia</taxon>
        <taxon>Lophotrochozoa</taxon>
        <taxon>Bryozoa</taxon>
        <taxon>Gymnolaemata</taxon>
        <taxon>Cheilostomatida</taxon>
        <taxon>Flustrina</taxon>
        <taxon>Buguloidea</taxon>
        <taxon>Bugulidae</taxon>
        <taxon>Bugula</taxon>
    </lineage>
</organism>
<evidence type="ECO:0000313" key="2">
    <source>
        <dbReference type="EMBL" id="KAF6019124.1"/>
    </source>
</evidence>
<name>A0A7J7J0F9_BUGNE</name>
<evidence type="ECO:0000256" key="1">
    <source>
        <dbReference type="SAM" id="MobiDB-lite"/>
    </source>
</evidence>
<proteinExistence type="predicted"/>
<comment type="caution">
    <text evidence="2">The sequence shown here is derived from an EMBL/GenBank/DDBJ whole genome shotgun (WGS) entry which is preliminary data.</text>
</comment>
<dbReference type="InterPro" id="IPR032675">
    <property type="entry name" value="LRR_dom_sf"/>
</dbReference>
<evidence type="ECO:0008006" key="4">
    <source>
        <dbReference type="Google" id="ProtNLM"/>
    </source>
</evidence>
<gene>
    <name evidence="2" type="ORF">EB796_022541</name>
</gene>
<dbReference type="EMBL" id="VXIV02003252">
    <property type="protein sequence ID" value="KAF6019124.1"/>
    <property type="molecule type" value="Genomic_DNA"/>
</dbReference>
<sequence length="171" mass="19377">MMAAAAIKEPVGMVKSSRSQSQLDERNKENTFSSEFLDDTNTSARKNKDTTLISALHNKYSTSSMKSMHCQIFLASNAPGKTASGNFRVPENLTLDMCQITSAGLRDDVARLCSGVRELDLAQNRIESWEEVWNILDLIPKLEFLNLTKNPLRQLTASCGRRKYERLRNWF</sequence>
<dbReference type="Proteomes" id="UP000593567">
    <property type="component" value="Unassembled WGS sequence"/>
</dbReference>
<keyword evidence="3" id="KW-1185">Reference proteome</keyword>
<protein>
    <recommendedName>
        <fullName evidence="4">TBCEL</fullName>
    </recommendedName>
</protein>
<evidence type="ECO:0000313" key="3">
    <source>
        <dbReference type="Proteomes" id="UP000593567"/>
    </source>
</evidence>
<dbReference type="SUPFAM" id="SSF52058">
    <property type="entry name" value="L domain-like"/>
    <property type="match status" value="1"/>
</dbReference>
<dbReference type="Gene3D" id="3.80.10.10">
    <property type="entry name" value="Ribonuclease Inhibitor"/>
    <property type="match status" value="1"/>
</dbReference>
<dbReference type="AlphaFoldDB" id="A0A7J7J0F9"/>
<accession>A0A7J7J0F9</accession>
<reference evidence="2" key="1">
    <citation type="submission" date="2020-06" db="EMBL/GenBank/DDBJ databases">
        <title>Draft genome of Bugula neritina, a colonial animal packing powerful symbionts and potential medicines.</title>
        <authorList>
            <person name="Rayko M."/>
        </authorList>
    </citation>
    <scope>NUCLEOTIDE SEQUENCE [LARGE SCALE GENOMIC DNA]</scope>
    <source>
        <strain evidence="2">Kwan_BN1</strain>
    </source>
</reference>
<feature type="region of interest" description="Disordered" evidence="1">
    <location>
        <begin position="1"/>
        <end position="39"/>
    </location>
</feature>
<feature type="compositionally biased region" description="Polar residues" evidence="1">
    <location>
        <begin position="30"/>
        <end position="39"/>
    </location>
</feature>